<proteinExistence type="predicted"/>
<dbReference type="PANTHER" id="PTHR37943:SF1">
    <property type="entry name" value="PROTEIN VES"/>
    <property type="match status" value="1"/>
</dbReference>
<dbReference type="InterPro" id="IPR010282">
    <property type="entry name" value="Uncharacterised_HutD/Ves"/>
</dbReference>
<dbReference type="InterPro" id="IPR014710">
    <property type="entry name" value="RmlC-like_jellyroll"/>
</dbReference>
<evidence type="ECO:0008006" key="3">
    <source>
        <dbReference type="Google" id="ProtNLM"/>
    </source>
</evidence>
<name>A0A2R4XJP1_9BURK</name>
<dbReference type="InterPro" id="IPR011051">
    <property type="entry name" value="RmlC_Cupin_sf"/>
</dbReference>
<accession>A0A2R4XJP1</accession>
<protein>
    <recommendedName>
        <fullName evidence="3">HutD family protein</fullName>
    </recommendedName>
</protein>
<evidence type="ECO:0000313" key="1">
    <source>
        <dbReference type="EMBL" id="AWB34030.1"/>
    </source>
</evidence>
<dbReference type="SUPFAM" id="SSF51182">
    <property type="entry name" value="RmlC-like cupins"/>
    <property type="match status" value="1"/>
</dbReference>
<evidence type="ECO:0000313" key="2">
    <source>
        <dbReference type="Proteomes" id="UP000244571"/>
    </source>
</evidence>
<dbReference type="AlphaFoldDB" id="A0A2R4XJP1"/>
<organism evidence="1 2">
    <name type="scientific">Orrella marina</name>
    <dbReference type="NCBI Taxonomy" id="2163011"/>
    <lineage>
        <taxon>Bacteria</taxon>
        <taxon>Pseudomonadati</taxon>
        <taxon>Pseudomonadota</taxon>
        <taxon>Betaproteobacteria</taxon>
        <taxon>Burkholderiales</taxon>
        <taxon>Alcaligenaceae</taxon>
        <taxon>Orrella</taxon>
    </lineage>
</organism>
<dbReference type="EMBL" id="CP028901">
    <property type="protein sequence ID" value="AWB34030.1"/>
    <property type="molecule type" value="Genomic_DNA"/>
</dbReference>
<dbReference type="Gene3D" id="2.60.120.10">
    <property type="entry name" value="Jelly Rolls"/>
    <property type="match status" value="1"/>
</dbReference>
<dbReference type="OrthoDB" id="9800082at2"/>
<gene>
    <name evidence="1" type="ORF">DBV39_10235</name>
</gene>
<dbReference type="Proteomes" id="UP000244571">
    <property type="component" value="Chromosome"/>
</dbReference>
<dbReference type="KEGG" id="boz:DBV39_10235"/>
<keyword evidence="2" id="KW-1185">Reference proteome</keyword>
<sequence length="200" mass="22422">MNYWIKTTLEDCPALPWANGFGLTQEVMTWPQRDDWVIRVSIAHIAQNAPYSVLPGTERWHTILKGKLALTIDQSSVTLDAKSEPFSFDGGVSCTCKLIEGPALALNTMTRGAAYRTRVYRISSQDFKPLSELLCLSTDELNRCTLIGMFSVSSSKIMYNNNIDQIAADQWIWSDRAIATRIEQTSLTSESAILVLLQRI</sequence>
<dbReference type="PANTHER" id="PTHR37943">
    <property type="entry name" value="PROTEIN VES"/>
    <property type="match status" value="1"/>
</dbReference>
<dbReference type="Pfam" id="PF05962">
    <property type="entry name" value="HutD"/>
    <property type="match status" value="1"/>
</dbReference>
<reference evidence="1 2" key="1">
    <citation type="submission" date="2018-04" db="EMBL/GenBank/DDBJ databases">
        <title>Bordetella sp. HZ20 isolated from seawater.</title>
        <authorList>
            <person name="Sun C."/>
        </authorList>
    </citation>
    <scope>NUCLEOTIDE SEQUENCE [LARGE SCALE GENOMIC DNA]</scope>
    <source>
        <strain evidence="1 2">HZ20</strain>
    </source>
</reference>
<dbReference type="RefSeq" id="WP_108621449.1">
    <property type="nucleotide sequence ID" value="NZ_CP028901.1"/>
</dbReference>